<dbReference type="SUPFAM" id="SSF52833">
    <property type="entry name" value="Thioredoxin-like"/>
    <property type="match status" value="1"/>
</dbReference>
<evidence type="ECO:0000313" key="3">
    <source>
        <dbReference type="Proteomes" id="UP000199077"/>
    </source>
</evidence>
<feature type="region of interest" description="Disordered" evidence="1">
    <location>
        <begin position="1"/>
        <end position="26"/>
    </location>
</feature>
<dbReference type="InterPro" id="IPR009737">
    <property type="entry name" value="Aim32/Apd1-like"/>
</dbReference>
<organism evidence="2 3">
    <name type="scientific">Pedococcus dokdonensis</name>
    <dbReference type="NCBI Taxonomy" id="443156"/>
    <lineage>
        <taxon>Bacteria</taxon>
        <taxon>Bacillati</taxon>
        <taxon>Actinomycetota</taxon>
        <taxon>Actinomycetes</taxon>
        <taxon>Micrococcales</taxon>
        <taxon>Intrasporangiaceae</taxon>
        <taxon>Pedococcus</taxon>
    </lineage>
</organism>
<evidence type="ECO:0008006" key="4">
    <source>
        <dbReference type="Google" id="ProtNLM"/>
    </source>
</evidence>
<dbReference type="Proteomes" id="UP000199077">
    <property type="component" value="Chromosome I"/>
</dbReference>
<dbReference type="STRING" id="443156.SAMN04489867_2720"/>
<feature type="compositionally biased region" description="Low complexity" evidence="1">
    <location>
        <begin position="1"/>
        <end position="25"/>
    </location>
</feature>
<evidence type="ECO:0000313" key="2">
    <source>
        <dbReference type="EMBL" id="SDP51335.1"/>
    </source>
</evidence>
<name>A0A1H0TBV8_9MICO</name>
<accession>A0A1H0TBV8</accession>
<sequence length="317" mass="33176">MTEPTGPTGPTSPTAATTPTGPTGPLCSTAARHRGDPMLGTAAPATRWLLIEHPGGWAPAALDSPGIGDDIAEQLHRTALDVGARVVLIRRPGRAVVPGPREQRRWTVLDLDGRQQWGTWRQPADLLAAGDALRRGPADSVGGHPPDPLLLVCTHGRHDVCCAVRGRPVAQALAAQWPEQTWECTHIGGDRFAANLLVVPDGTVYGGLDAATAVDVVQGHLAGSVDLEHLRGFTAHRPPVQAALAAVLRAHGPAAVGDVRPGRVVGEGDTWRVEVLGDGPLPPSSSVVVRRTTQPPAKLTCRAQGDATAYVWTAEVT</sequence>
<dbReference type="RefSeq" id="WP_091786468.1">
    <property type="nucleotide sequence ID" value="NZ_LT629711.1"/>
</dbReference>
<dbReference type="CDD" id="cd03062">
    <property type="entry name" value="TRX_Fd_Sucrase"/>
    <property type="match status" value="1"/>
</dbReference>
<keyword evidence="3" id="KW-1185">Reference proteome</keyword>
<reference evidence="3" key="1">
    <citation type="submission" date="2016-10" db="EMBL/GenBank/DDBJ databases">
        <authorList>
            <person name="Varghese N."/>
            <person name="Submissions S."/>
        </authorList>
    </citation>
    <scope>NUCLEOTIDE SEQUENCE [LARGE SCALE GENOMIC DNA]</scope>
    <source>
        <strain evidence="3">DSM 22329</strain>
    </source>
</reference>
<dbReference type="EMBL" id="LT629711">
    <property type="protein sequence ID" value="SDP51335.1"/>
    <property type="molecule type" value="Genomic_DNA"/>
</dbReference>
<gene>
    <name evidence="2" type="ORF">SAMN04489867_2720</name>
</gene>
<dbReference type="Pfam" id="PF06999">
    <property type="entry name" value="Suc_Fer-like"/>
    <property type="match status" value="1"/>
</dbReference>
<dbReference type="InterPro" id="IPR036249">
    <property type="entry name" value="Thioredoxin-like_sf"/>
</dbReference>
<dbReference type="Gene3D" id="3.40.30.10">
    <property type="entry name" value="Glutaredoxin"/>
    <property type="match status" value="1"/>
</dbReference>
<evidence type="ECO:0000256" key="1">
    <source>
        <dbReference type="SAM" id="MobiDB-lite"/>
    </source>
</evidence>
<dbReference type="OrthoDB" id="3399139at2"/>
<protein>
    <recommendedName>
        <fullName evidence="4">Sucrase/ferredoxin-like</fullName>
    </recommendedName>
</protein>
<dbReference type="AlphaFoldDB" id="A0A1H0TBV8"/>
<proteinExistence type="predicted"/>